<organism evidence="2 3">
    <name type="scientific">Paenibacillus oceani</name>
    <dbReference type="NCBI Taxonomy" id="2772510"/>
    <lineage>
        <taxon>Bacteria</taxon>
        <taxon>Bacillati</taxon>
        <taxon>Bacillota</taxon>
        <taxon>Bacilli</taxon>
        <taxon>Bacillales</taxon>
        <taxon>Paenibacillaceae</taxon>
        <taxon>Paenibacillus</taxon>
    </lineage>
</organism>
<gene>
    <name evidence="2" type="ORF">IDH45_30065</name>
</gene>
<dbReference type="Pfam" id="PF01869">
    <property type="entry name" value="BcrAD_BadFG"/>
    <property type="match status" value="1"/>
</dbReference>
<evidence type="ECO:0000259" key="1">
    <source>
        <dbReference type="Pfam" id="PF01869"/>
    </source>
</evidence>
<dbReference type="SUPFAM" id="SSF53067">
    <property type="entry name" value="Actin-like ATPase domain"/>
    <property type="match status" value="2"/>
</dbReference>
<dbReference type="RefSeq" id="WP_190931845.1">
    <property type="nucleotide sequence ID" value="NZ_JACXJA010000054.1"/>
</dbReference>
<dbReference type="PANTHER" id="PTHR43190">
    <property type="entry name" value="N-ACETYL-D-GLUCOSAMINE KINASE"/>
    <property type="match status" value="1"/>
</dbReference>
<keyword evidence="2" id="KW-0418">Kinase</keyword>
<dbReference type="CDD" id="cd24007">
    <property type="entry name" value="ASKHA_NBD_eukNAGK-like"/>
    <property type="match status" value="1"/>
</dbReference>
<sequence length="312" mass="34267">MRYVIGIDGGGTKTEAVVLTEQGQEWRNLTVESTNPHAVSFEQATRNMGLLLDRVFSLRETKGMECAAVCLGLAGVDTEEERGRFLSFMESYRNENQLSFSTFMNNDAQIALMATLQDDRGIIVISGTGSIVFGLTGDRRKFRVGGWGHLLGDEGSGYDIGIRTLRAAMRSHDGIEPPTLLTESIVQAYGLSAITDLRTYIYQPHLKKHDIAKFAELCIRADEAGDVTAGSILDAAAMDLSVSAAALVRKDPWFERCDLVTTGSIFTYSKRFAGTFRDGLGRFYPHVSLHPSARKPAYGAALLAWRQLGQNQ</sequence>
<evidence type="ECO:0000313" key="2">
    <source>
        <dbReference type="EMBL" id="MBD2866228.1"/>
    </source>
</evidence>
<dbReference type="InterPro" id="IPR002731">
    <property type="entry name" value="ATPase_BadF"/>
</dbReference>
<comment type="caution">
    <text evidence="2">The sequence shown here is derived from an EMBL/GenBank/DDBJ whole genome shotgun (WGS) entry which is preliminary data.</text>
</comment>
<dbReference type="InterPro" id="IPR052519">
    <property type="entry name" value="Euk-type_GlcNAc_Kinase"/>
</dbReference>
<dbReference type="AlphaFoldDB" id="A0A927CGI3"/>
<keyword evidence="3" id="KW-1185">Reference proteome</keyword>
<dbReference type="InterPro" id="IPR043129">
    <property type="entry name" value="ATPase_NBD"/>
</dbReference>
<evidence type="ECO:0000313" key="3">
    <source>
        <dbReference type="Proteomes" id="UP000639396"/>
    </source>
</evidence>
<accession>A0A927CGI3</accession>
<dbReference type="EMBL" id="JACXJA010000054">
    <property type="protein sequence ID" value="MBD2866228.1"/>
    <property type="molecule type" value="Genomic_DNA"/>
</dbReference>
<keyword evidence="2" id="KW-0808">Transferase</keyword>
<reference evidence="2" key="1">
    <citation type="submission" date="2020-09" db="EMBL/GenBank/DDBJ databases">
        <title>A novel bacterium of genus Paenibacillus, isolated from South China Sea.</title>
        <authorList>
            <person name="Huang H."/>
            <person name="Mo K."/>
            <person name="Hu Y."/>
        </authorList>
    </citation>
    <scope>NUCLEOTIDE SEQUENCE</scope>
    <source>
        <strain evidence="2">IB182363</strain>
    </source>
</reference>
<dbReference type="PANTHER" id="PTHR43190:SF3">
    <property type="entry name" value="N-ACETYL-D-GLUCOSAMINE KINASE"/>
    <property type="match status" value="1"/>
</dbReference>
<name>A0A927CGI3_9BACL</name>
<dbReference type="Gene3D" id="3.30.420.40">
    <property type="match status" value="2"/>
</dbReference>
<proteinExistence type="predicted"/>
<feature type="domain" description="ATPase BadF/BadG/BcrA/BcrD type" evidence="1">
    <location>
        <begin position="5"/>
        <end position="304"/>
    </location>
</feature>
<dbReference type="GO" id="GO:0016301">
    <property type="term" value="F:kinase activity"/>
    <property type="evidence" value="ECO:0007669"/>
    <property type="project" value="UniProtKB-KW"/>
</dbReference>
<protein>
    <submittedName>
        <fullName evidence="2">N-acetylglucosamine kinase</fullName>
    </submittedName>
</protein>
<dbReference type="Proteomes" id="UP000639396">
    <property type="component" value="Unassembled WGS sequence"/>
</dbReference>